<dbReference type="EMBL" id="QPJI01000028">
    <property type="protein sequence ID" value="RCW62170.1"/>
    <property type="molecule type" value="Genomic_DNA"/>
</dbReference>
<reference evidence="2 3" key="1">
    <citation type="submission" date="2018-07" db="EMBL/GenBank/DDBJ databases">
        <title>Freshwater and sediment microbial communities from various areas in North America, analyzing microbe dynamics in response to fracking.</title>
        <authorList>
            <person name="Lamendella R."/>
        </authorList>
    </citation>
    <scope>NUCLEOTIDE SEQUENCE [LARGE SCALE GENOMIC DNA]</scope>
    <source>
        <strain evidence="2 3">105B</strain>
    </source>
</reference>
<accession>A0A368X2B9</accession>
<sequence>MNSRSDDRELDEEREELFFLVWSMPSWQAAEKLGVSAAALRKRCSKLCIPRPPRGYWTRFNGNEDRPAPPVTAYLDVLRGQLNQKVIRPGLHLSERKKELFKKAAQTVLGQNSELGQFEFKGSMLTQVEPPLASAVLTTAIKRFEEFLPNTPFVSARQVAAGLLDALLPLVAKHVLVFPKSEKYSHRSENDFVVVRVSEGLLRHLGNAKRFVDELQLAFSAIPLNSSEYCQSVRYIFSPKSYWIAKADLCVSGTHAWLRIEQQSPAEIYETDQVPIDHLGPLSFLPERQRTTHIDPEVRIYREDWDLLQILLDAEDMHTLASSVVYDLLDSDLHQKLARAMKIWWPSEQFQALQLLQDGLASAEEKIEQWESELEVAKQRVCEKILGARRGDILQVMQQGKPGRIQVERLDVFKYEHNVTFMAHGKLFRKDGMVGKRNETVYLSVPTSVARQLTGYKEPPPSSPQQAPRTYPYWKWSWRR</sequence>
<protein>
    <submittedName>
        <fullName evidence="2">Uncharacterized protein</fullName>
    </submittedName>
</protein>
<proteinExistence type="predicted"/>
<evidence type="ECO:0000313" key="2">
    <source>
        <dbReference type="EMBL" id="RCW62170.1"/>
    </source>
</evidence>
<dbReference type="AlphaFoldDB" id="A0A368X2B9"/>
<keyword evidence="1" id="KW-0175">Coiled coil</keyword>
<name>A0A368X2B9_MARNT</name>
<evidence type="ECO:0000256" key="1">
    <source>
        <dbReference type="SAM" id="Coils"/>
    </source>
</evidence>
<organism evidence="2 3">
    <name type="scientific">Marinobacter nauticus</name>
    <name type="common">Marinobacter hydrocarbonoclasticus</name>
    <name type="synonym">Marinobacter aquaeolei</name>
    <dbReference type="NCBI Taxonomy" id="2743"/>
    <lineage>
        <taxon>Bacteria</taxon>
        <taxon>Pseudomonadati</taxon>
        <taxon>Pseudomonadota</taxon>
        <taxon>Gammaproteobacteria</taxon>
        <taxon>Pseudomonadales</taxon>
        <taxon>Marinobacteraceae</taxon>
        <taxon>Marinobacter</taxon>
    </lineage>
</organism>
<feature type="coiled-coil region" evidence="1">
    <location>
        <begin position="353"/>
        <end position="380"/>
    </location>
</feature>
<dbReference type="Proteomes" id="UP000253647">
    <property type="component" value="Unassembled WGS sequence"/>
</dbReference>
<comment type="caution">
    <text evidence="2">The sequence shown here is derived from an EMBL/GenBank/DDBJ whole genome shotgun (WGS) entry which is preliminary data.</text>
</comment>
<evidence type="ECO:0000313" key="3">
    <source>
        <dbReference type="Proteomes" id="UP000253647"/>
    </source>
</evidence>
<dbReference type="RefSeq" id="WP_114435561.1">
    <property type="nucleotide sequence ID" value="NZ_QPJI01000028.1"/>
</dbReference>
<gene>
    <name evidence="2" type="ORF">DET61_1283</name>
</gene>